<reference evidence="4" key="1">
    <citation type="submission" date="2019-11" db="EMBL/GenBank/DDBJ databases">
        <authorList>
            <person name="Feng L."/>
        </authorList>
    </citation>
    <scope>NUCLEOTIDE SEQUENCE</scope>
    <source>
        <strain evidence="4">RgnavusLFYP36</strain>
    </source>
</reference>
<dbReference type="Pfam" id="PF13439">
    <property type="entry name" value="Glyco_transf_4"/>
    <property type="match status" value="1"/>
</dbReference>
<accession>A0A6N3CDR4</accession>
<feature type="domain" description="Glycosyl transferase family 1" evidence="2">
    <location>
        <begin position="173"/>
        <end position="328"/>
    </location>
</feature>
<dbReference type="InterPro" id="IPR028098">
    <property type="entry name" value="Glyco_trans_4-like_N"/>
</dbReference>
<evidence type="ECO:0000313" key="4">
    <source>
        <dbReference type="EMBL" id="VYU14960.1"/>
    </source>
</evidence>
<dbReference type="PANTHER" id="PTHR12526:SF630">
    <property type="entry name" value="GLYCOSYLTRANSFERASE"/>
    <property type="match status" value="1"/>
</dbReference>
<dbReference type="EMBL" id="CACRUU010000070">
    <property type="protein sequence ID" value="VYU14960.1"/>
    <property type="molecule type" value="Genomic_DNA"/>
</dbReference>
<dbReference type="CDD" id="cd03820">
    <property type="entry name" value="GT4_AmsD-like"/>
    <property type="match status" value="1"/>
</dbReference>
<dbReference type="InterPro" id="IPR001296">
    <property type="entry name" value="Glyco_trans_1"/>
</dbReference>
<evidence type="ECO:0000259" key="3">
    <source>
        <dbReference type="Pfam" id="PF13439"/>
    </source>
</evidence>
<organism evidence="4">
    <name type="scientific">Mediterraneibacter gnavus</name>
    <name type="common">Ruminococcus gnavus</name>
    <dbReference type="NCBI Taxonomy" id="33038"/>
    <lineage>
        <taxon>Bacteria</taxon>
        <taxon>Bacillati</taxon>
        <taxon>Bacillota</taxon>
        <taxon>Clostridia</taxon>
        <taxon>Lachnospirales</taxon>
        <taxon>Lachnospiraceae</taxon>
        <taxon>Mediterraneibacter</taxon>
    </lineage>
</organism>
<keyword evidence="1" id="KW-1133">Transmembrane helix</keyword>
<dbReference type="RefSeq" id="WP_173865313.1">
    <property type="nucleotide sequence ID" value="NZ_CACRUU010000070.1"/>
</dbReference>
<dbReference type="GO" id="GO:0016757">
    <property type="term" value="F:glycosyltransferase activity"/>
    <property type="evidence" value="ECO:0007669"/>
    <property type="project" value="UniProtKB-KW"/>
</dbReference>
<keyword evidence="1" id="KW-0812">Transmembrane</keyword>
<dbReference type="EC" id="2.4.1.292" evidence="4"/>
<evidence type="ECO:0000256" key="1">
    <source>
        <dbReference type="SAM" id="Phobius"/>
    </source>
</evidence>
<gene>
    <name evidence="4" type="primary">pglH</name>
    <name evidence="4" type="ORF">RGLFYP36_00713</name>
</gene>
<feature type="transmembrane region" description="Helical" evidence="1">
    <location>
        <begin position="79"/>
        <end position="100"/>
    </location>
</feature>
<dbReference type="Pfam" id="PF00534">
    <property type="entry name" value="Glycos_transf_1"/>
    <property type="match status" value="1"/>
</dbReference>
<name>A0A6N3CDR4_MEDGN</name>
<keyword evidence="1" id="KW-0472">Membrane</keyword>
<dbReference type="AlphaFoldDB" id="A0A6N3CDR4"/>
<keyword evidence="4" id="KW-0808">Transferase</keyword>
<dbReference type="Gene3D" id="3.40.50.2000">
    <property type="entry name" value="Glycogen Phosphorylase B"/>
    <property type="match status" value="2"/>
</dbReference>
<proteinExistence type="predicted"/>
<dbReference type="SUPFAM" id="SSF53756">
    <property type="entry name" value="UDP-Glycosyltransferase/glycogen phosphorylase"/>
    <property type="match status" value="1"/>
</dbReference>
<keyword evidence="4" id="KW-0328">Glycosyltransferase</keyword>
<sequence>MKNIIICIPSLEYGGAERVTVRLAKEFSKKYNVTIITMYSAVNEYSLDKKVGRINLSKKNIIQKSLEFRNIIKEKKPEFLIVMFAPMYVFVHYSLVGLNIPKIVSERNDPNNFAGKKIVKLLYQYTLSKADGAVFQTKQARDYYLNKYNIKNRIIYNPISIDELPLYYEEIRKKTIVNVGRLHEQKNQLLLIESIIAIHDQIPEYELLIYGEGELREELQSHINKANAQNYIKLVGKSNKVLELINDASLFVLSSNFEGMPNVLIEAMCLGMPVISTDCPCGGPAELIENGVNGILVDIGNKEQLSNAILKIIKNSQMSKKLGQNAKELQRTLNLEEIAKQWLEFCCEIREGLEK</sequence>
<dbReference type="PANTHER" id="PTHR12526">
    <property type="entry name" value="GLYCOSYLTRANSFERASE"/>
    <property type="match status" value="1"/>
</dbReference>
<protein>
    <submittedName>
        <fullName evidence="4">GalNAc-alpha-(1-&gt;4)-GalNAc-alpha-(1-&gt;3)-diNAcBac-PP-undecaprenol alpha-1,4-N-acetyl-D-galactosaminyltransferase</fullName>
        <ecNumber evidence="4">2.4.1.292</ecNumber>
    </submittedName>
</protein>
<evidence type="ECO:0000259" key="2">
    <source>
        <dbReference type="Pfam" id="PF00534"/>
    </source>
</evidence>
<feature type="domain" description="Glycosyltransferase subfamily 4-like N-terminal" evidence="3">
    <location>
        <begin position="13"/>
        <end position="162"/>
    </location>
</feature>